<feature type="compositionally biased region" description="Polar residues" evidence="1">
    <location>
        <begin position="821"/>
        <end position="839"/>
    </location>
</feature>
<comment type="caution">
    <text evidence="3">The sequence shown here is derived from an EMBL/GenBank/DDBJ whole genome shotgun (WGS) entry which is preliminary data.</text>
</comment>
<sequence>MDSITEKIAKVTDLSTYTDLTPQHLKKLFDEIGGSPEKLRTILNLWFVPDFKPTFVESPNHAVSGLQDIDFIDHQDTEQAQRPLRLIDIETGNLVDVWNTSPLDSYCMLSHRWKGDEITLAHIKRAREKHLERARTGQLLEHDDDIHIVLEQSRLDIMEQEEVILSLLGSNSRGMTVGDLLKMKINAGDAKAQVNWGRQNRDAKKAKAERCRMEKNMFDHLISRIHQDTNDKKEEVQDSSPDIHDSKPVTSSLVDEAEKEYAEAQELLNDSIESQKKANDEAEFLRGNGRLGNAISEMMSRLQRWKSAIKLDHSMKEARSIFHTNPFPKQGACYMWSDTCCIDKLNYGELSQSLSLMGDWYANAEFCLVHLDTDWNAADAVHDWEQFKGEAEVAEDSKTSIPSFKAIDGTNPEWANRAWTLQELVMSKMAYFTNSEWKSLSRPVESLGYVYPLVPLVELYTRGDIYSMCARAFQTKEAETKALCGIANSEALGSLLDKDDVVIANSDDGGREASEHVKVALRLISILRTLGFVFPTNMTVETAMSEMGRSVYLAAWNLVRDENNHSSERARTILDELKHHVPSTPATQGRTAEVEAQDMISFLLMSLVSQTKDLILSDRKTIASFGQVNQLESWKQGTVRSGFPAEQVLQLSCRRKATVPVDHVYSLMGILDVRFQSFHAEGYPKALSRLLDEVIISHNDVSVFNWAGVDMGSPVRGRSMYPASHKAYGNEEDRGRRYSMMVSAEVQKKRKEVMVTYQGIITLLRDAIDCIKIKGRKGLPLEWVREISAFIRKSSFDSLHPEFENIVKILRYMREFCVQPTASSPATEKQPLLETSTPLASEEKPGWGFNKPSLPSMKTSSSRKTPKLPGFGVGGISKPSFGRHHSEPVEKDVVPEPVSSGPEYPTTPEVPEWMSLDRSVMEYLKKLSSPDPSGEKGDQLPSRIRELEVKTTGIEATTGNRGPELTHSSLNDLTCPNPIIINSSGIEGIFDIQRIIVTMIDREKLLRQVARAGSPKQKISGWCTISTGFASVVVNFALIKEDRATKLHSELEIQGAAKPKEHGPLSEDNSPINLDKMVTGSKPTKEEQAIVRIINFIQEPQLQLVAGEWVLARFSGAPGAKWFLCYLELGSTHSFYGHRIAATDIDFTNSAVEPGLVNAWQTYMGRKKRKMCNILDKFIESSSSAAKGQERLNKGSEIAVQNYGRLIDAGNQSLDRVRSMGSVSPSMPKLPFYESPKESKDTEDPESEDEEKSGKGLFDDILDQGKEAATALGEYTVLAAYEKICEMHAQHLDKHLATSVLKKTPKSLQTAVESVDENKGFLPAMFHSSRRVHMF</sequence>
<accession>A0AAE8M069</accession>
<feature type="region of interest" description="Disordered" evidence="1">
    <location>
        <begin position="821"/>
        <end position="910"/>
    </location>
</feature>
<evidence type="ECO:0000313" key="4">
    <source>
        <dbReference type="Proteomes" id="UP001187734"/>
    </source>
</evidence>
<feature type="domain" description="Heterokaryon incompatibility" evidence="2">
    <location>
        <begin position="307"/>
        <end position="423"/>
    </location>
</feature>
<dbReference type="EMBL" id="ONZP01000046">
    <property type="protein sequence ID" value="SPJ71709.1"/>
    <property type="molecule type" value="Genomic_DNA"/>
</dbReference>
<evidence type="ECO:0000313" key="3">
    <source>
        <dbReference type="EMBL" id="SPJ71709.1"/>
    </source>
</evidence>
<evidence type="ECO:0000256" key="1">
    <source>
        <dbReference type="SAM" id="MobiDB-lite"/>
    </source>
</evidence>
<organism evidence="3 4">
    <name type="scientific">Fusarium torulosum</name>
    <dbReference type="NCBI Taxonomy" id="33205"/>
    <lineage>
        <taxon>Eukaryota</taxon>
        <taxon>Fungi</taxon>
        <taxon>Dikarya</taxon>
        <taxon>Ascomycota</taxon>
        <taxon>Pezizomycotina</taxon>
        <taxon>Sordariomycetes</taxon>
        <taxon>Hypocreomycetidae</taxon>
        <taxon>Hypocreales</taxon>
        <taxon>Nectriaceae</taxon>
        <taxon>Fusarium</taxon>
    </lineage>
</organism>
<feature type="region of interest" description="Disordered" evidence="1">
    <location>
        <begin position="1217"/>
        <end position="1256"/>
    </location>
</feature>
<protein>
    <recommendedName>
        <fullName evidence="2">Heterokaryon incompatibility domain-containing protein</fullName>
    </recommendedName>
</protein>
<feature type="compositionally biased region" description="Basic and acidic residues" evidence="1">
    <location>
        <begin position="884"/>
        <end position="894"/>
    </location>
</feature>
<name>A0AAE8M069_9HYPO</name>
<dbReference type="InterPro" id="IPR010730">
    <property type="entry name" value="HET"/>
</dbReference>
<dbReference type="Pfam" id="PF06985">
    <property type="entry name" value="HET"/>
    <property type="match status" value="1"/>
</dbReference>
<proteinExistence type="predicted"/>
<keyword evidence="4" id="KW-1185">Reference proteome</keyword>
<dbReference type="Proteomes" id="UP001187734">
    <property type="component" value="Unassembled WGS sequence"/>
</dbReference>
<dbReference type="PANTHER" id="PTHR10622">
    <property type="entry name" value="HET DOMAIN-CONTAINING PROTEIN"/>
    <property type="match status" value="1"/>
</dbReference>
<gene>
    <name evidence="3" type="ORF">FTOL_01437</name>
</gene>
<feature type="compositionally biased region" description="Basic and acidic residues" evidence="1">
    <location>
        <begin position="228"/>
        <end position="247"/>
    </location>
</feature>
<feature type="region of interest" description="Disordered" evidence="1">
    <location>
        <begin position="228"/>
        <end position="251"/>
    </location>
</feature>
<evidence type="ECO:0000259" key="2">
    <source>
        <dbReference type="Pfam" id="PF06985"/>
    </source>
</evidence>
<reference evidence="3" key="1">
    <citation type="submission" date="2018-03" db="EMBL/GenBank/DDBJ databases">
        <authorList>
            <person name="Guldener U."/>
        </authorList>
    </citation>
    <scope>NUCLEOTIDE SEQUENCE</scope>
</reference>
<dbReference type="PANTHER" id="PTHR10622:SF10">
    <property type="entry name" value="HET DOMAIN-CONTAINING PROTEIN"/>
    <property type="match status" value="1"/>
</dbReference>